<dbReference type="STRING" id="1325734.A0A428Q5S0"/>
<feature type="region of interest" description="Disordered" evidence="1">
    <location>
        <begin position="1"/>
        <end position="26"/>
    </location>
</feature>
<feature type="region of interest" description="Disordered" evidence="1">
    <location>
        <begin position="113"/>
        <end position="157"/>
    </location>
</feature>
<dbReference type="Proteomes" id="UP000288168">
    <property type="component" value="Unassembled WGS sequence"/>
</dbReference>
<organism evidence="2 3">
    <name type="scientific">Fusarium duplospermum</name>
    <dbReference type="NCBI Taxonomy" id="1325734"/>
    <lineage>
        <taxon>Eukaryota</taxon>
        <taxon>Fungi</taxon>
        <taxon>Dikarya</taxon>
        <taxon>Ascomycota</taxon>
        <taxon>Pezizomycotina</taxon>
        <taxon>Sordariomycetes</taxon>
        <taxon>Hypocreomycetidae</taxon>
        <taxon>Hypocreales</taxon>
        <taxon>Nectriaceae</taxon>
        <taxon>Fusarium</taxon>
        <taxon>Fusarium solani species complex</taxon>
    </lineage>
</organism>
<evidence type="ECO:0000313" key="2">
    <source>
        <dbReference type="EMBL" id="RSL60646.1"/>
    </source>
</evidence>
<dbReference type="GO" id="GO:0008270">
    <property type="term" value="F:zinc ion binding"/>
    <property type="evidence" value="ECO:0007669"/>
    <property type="project" value="InterPro"/>
</dbReference>
<dbReference type="GO" id="GO:0003676">
    <property type="term" value="F:nucleic acid binding"/>
    <property type="evidence" value="ECO:0007669"/>
    <property type="project" value="InterPro"/>
</dbReference>
<feature type="compositionally biased region" description="Basic and acidic residues" evidence="1">
    <location>
        <begin position="1"/>
        <end position="11"/>
    </location>
</feature>
<dbReference type="AlphaFoldDB" id="A0A428Q5S0"/>
<feature type="compositionally biased region" description="Polar residues" evidence="1">
    <location>
        <begin position="143"/>
        <end position="157"/>
    </location>
</feature>
<comment type="caution">
    <text evidence="2">The sequence shown here is derived from an EMBL/GenBank/DDBJ whole genome shotgun (WGS) entry which is preliminary data.</text>
</comment>
<evidence type="ECO:0000313" key="3">
    <source>
        <dbReference type="Proteomes" id="UP000288168"/>
    </source>
</evidence>
<reference evidence="2 3" key="1">
    <citation type="submission" date="2017-06" db="EMBL/GenBank/DDBJ databases">
        <title>Comparative genomic analysis of Ambrosia Fusariam Clade fungi.</title>
        <authorList>
            <person name="Stajich J.E."/>
            <person name="Carrillo J."/>
            <person name="Kijimoto T."/>
            <person name="Eskalen A."/>
            <person name="O'Donnell K."/>
            <person name="Kasson M."/>
        </authorList>
    </citation>
    <scope>NUCLEOTIDE SEQUENCE [LARGE SCALE GENOMIC DNA]</scope>
    <source>
        <strain evidence="2 3">NRRL62584</strain>
    </source>
</reference>
<dbReference type="Gene3D" id="4.10.60.10">
    <property type="entry name" value="Zinc finger, CCHC-type"/>
    <property type="match status" value="1"/>
</dbReference>
<evidence type="ECO:0000256" key="1">
    <source>
        <dbReference type="SAM" id="MobiDB-lite"/>
    </source>
</evidence>
<accession>A0A428Q5S0</accession>
<dbReference type="EMBL" id="NKCI01000057">
    <property type="protein sequence ID" value="RSL60646.1"/>
    <property type="molecule type" value="Genomic_DNA"/>
</dbReference>
<keyword evidence="3" id="KW-1185">Reference proteome</keyword>
<dbReference type="SUPFAM" id="SSF57756">
    <property type="entry name" value="Retrovirus zinc finger-like domains"/>
    <property type="match status" value="1"/>
</dbReference>
<dbReference type="InterPro" id="IPR036875">
    <property type="entry name" value="Znf_CCHC_sf"/>
</dbReference>
<name>A0A428Q5S0_9HYPO</name>
<proteinExistence type="predicted"/>
<protein>
    <recommendedName>
        <fullName evidence="4">CCHC-type domain-containing protein</fullName>
    </recommendedName>
</protein>
<feature type="compositionally biased region" description="Polar residues" evidence="1">
    <location>
        <begin position="118"/>
        <end position="135"/>
    </location>
</feature>
<dbReference type="OrthoDB" id="5105088at2759"/>
<sequence>MSQSETGRDRGGSASPSPDENSEDSELRRLAFMALATNALKPGSSMAKSRIRRFQDQALRALSSQVAEADGPGHGDDNLQRLAFLALASQVLKPGAADTESRIREFQDQALLAPDSPIPNSENPSTNDQGPQNEETMAPDSQPPSTDVQTTHNNASQRQYTDFRYRLAFGGDSQTEESQDEDDTIICANCERPGHKISECMIPRRDGYVHGCVFCNTTSHGTTQCANYSWDFDSQVDVLVLQRGNMPPLKDAPWRRLTREYMESSLIPFEEVFPWTRKFGKRVLKNPDLLEEAIKGIEIPGYRPVDPKTATWATIEDTIEGTPGQFKKRLMEMRWI</sequence>
<evidence type="ECO:0008006" key="4">
    <source>
        <dbReference type="Google" id="ProtNLM"/>
    </source>
</evidence>
<gene>
    <name evidence="2" type="ORF">CEP54_006632</name>
</gene>